<dbReference type="AlphaFoldDB" id="A0A158PBE9"/>
<organism evidence="2 3">
    <name type="scientific">Angiostrongylus cantonensis</name>
    <name type="common">Rat lungworm</name>
    <dbReference type="NCBI Taxonomy" id="6313"/>
    <lineage>
        <taxon>Eukaryota</taxon>
        <taxon>Metazoa</taxon>
        <taxon>Ecdysozoa</taxon>
        <taxon>Nematoda</taxon>
        <taxon>Chromadorea</taxon>
        <taxon>Rhabditida</taxon>
        <taxon>Rhabditina</taxon>
        <taxon>Rhabditomorpha</taxon>
        <taxon>Strongyloidea</taxon>
        <taxon>Metastrongylidae</taxon>
        <taxon>Angiostrongylus</taxon>
    </lineage>
</organism>
<keyword evidence="1" id="KW-0812">Transmembrane</keyword>
<dbReference type="STRING" id="6313.A0A158PBE9"/>
<name>A0A158PBE9_ANGCA</name>
<protein>
    <submittedName>
        <fullName evidence="3">Col_cuticle_N domain-containing protein</fullName>
    </submittedName>
</protein>
<dbReference type="GO" id="GO:0038022">
    <property type="term" value="F:G protein-coupled olfactory receptor activity"/>
    <property type="evidence" value="ECO:0007669"/>
    <property type="project" value="TreeGrafter"/>
</dbReference>
<proteinExistence type="predicted"/>
<accession>A0A158PBE9</accession>
<evidence type="ECO:0000256" key="1">
    <source>
        <dbReference type="SAM" id="Phobius"/>
    </source>
</evidence>
<dbReference type="SUPFAM" id="SSF81321">
    <property type="entry name" value="Family A G protein-coupled receptor-like"/>
    <property type="match status" value="1"/>
</dbReference>
<dbReference type="WBParaSite" id="ACAC_0001085301-mRNA-1">
    <property type="protein sequence ID" value="ACAC_0001085301-mRNA-1"/>
    <property type="gene ID" value="ACAC_0001085301"/>
</dbReference>
<keyword evidence="1" id="KW-0472">Membrane</keyword>
<evidence type="ECO:0000313" key="2">
    <source>
        <dbReference type="Proteomes" id="UP000035642"/>
    </source>
</evidence>
<sequence>MFITFHCFAVTDEFVSYVRTAVLNRLQRNIDNMSLICVFPFENVNEKTIIHWKSTIGVAVMVSMMLLSLFLMLFYGVKTVQTLRKVAMSAKTRTLQTQLMKALVFQVG</sequence>
<dbReference type="GO" id="GO:0005886">
    <property type="term" value="C:plasma membrane"/>
    <property type="evidence" value="ECO:0007669"/>
    <property type="project" value="TreeGrafter"/>
</dbReference>
<keyword evidence="2" id="KW-1185">Reference proteome</keyword>
<dbReference type="InterPro" id="IPR019428">
    <property type="entry name" value="7TM_GPCR_serpentine_rcpt_Str"/>
</dbReference>
<reference evidence="2" key="1">
    <citation type="submission" date="2012-09" db="EMBL/GenBank/DDBJ databases">
        <authorList>
            <person name="Martin A.A."/>
        </authorList>
    </citation>
    <scope>NUCLEOTIDE SEQUENCE</scope>
</reference>
<evidence type="ECO:0000313" key="3">
    <source>
        <dbReference type="WBParaSite" id="ACAC_0001085301-mRNA-1"/>
    </source>
</evidence>
<dbReference type="Proteomes" id="UP000035642">
    <property type="component" value="Unassembled WGS sequence"/>
</dbReference>
<feature type="transmembrane region" description="Helical" evidence="1">
    <location>
        <begin position="56"/>
        <end position="75"/>
    </location>
</feature>
<dbReference type="Pfam" id="PF10326">
    <property type="entry name" value="7TM_GPCR_Str"/>
    <property type="match status" value="1"/>
</dbReference>
<dbReference type="GO" id="GO:0042048">
    <property type="term" value="P:olfactory behavior"/>
    <property type="evidence" value="ECO:0007669"/>
    <property type="project" value="TreeGrafter"/>
</dbReference>
<reference evidence="3" key="2">
    <citation type="submission" date="2016-04" db="UniProtKB">
        <authorList>
            <consortium name="WormBaseParasite"/>
        </authorList>
    </citation>
    <scope>IDENTIFICATION</scope>
</reference>
<keyword evidence="1" id="KW-1133">Transmembrane helix</keyword>
<dbReference type="PANTHER" id="PTHR22943">
    <property type="entry name" value="7-TRANSMEMBRANE DOMAIN RECEPTOR C.ELEGANS"/>
    <property type="match status" value="1"/>
</dbReference>
<dbReference type="PANTHER" id="PTHR22943:SF89">
    <property type="entry name" value="SEVEN TM RECEPTOR"/>
    <property type="match status" value="1"/>
</dbReference>